<evidence type="ECO:0000256" key="5">
    <source>
        <dbReference type="ARBA" id="ARBA00022989"/>
    </source>
</evidence>
<dbReference type="EMBL" id="SOJT01000046">
    <property type="protein sequence ID" value="TET30150.1"/>
    <property type="molecule type" value="Genomic_DNA"/>
</dbReference>
<feature type="transmembrane region" description="Helical" evidence="7">
    <location>
        <begin position="66"/>
        <end position="85"/>
    </location>
</feature>
<evidence type="ECO:0000256" key="4">
    <source>
        <dbReference type="ARBA" id="ARBA00022692"/>
    </source>
</evidence>
<evidence type="ECO:0000256" key="2">
    <source>
        <dbReference type="ARBA" id="ARBA00006386"/>
    </source>
</evidence>
<evidence type="ECO:0000313" key="8">
    <source>
        <dbReference type="EMBL" id="TET30150.1"/>
    </source>
</evidence>
<keyword evidence="3" id="KW-1003">Cell membrane</keyword>
<feature type="transmembrane region" description="Helical" evidence="7">
    <location>
        <begin position="126"/>
        <end position="146"/>
    </location>
</feature>
<keyword evidence="4 7" id="KW-0812">Transmembrane</keyword>
<comment type="subcellular location">
    <subcellularLocation>
        <location evidence="1">Cell membrane</location>
        <topology evidence="1">Multi-pass membrane protein</topology>
    </subcellularLocation>
</comment>
<organism evidence="8 9">
    <name type="scientific">Aerophobetes bacterium</name>
    <dbReference type="NCBI Taxonomy" id="2030807"/>
    <lineage>
        <taxon>Bacteria</taxon>
        <taxon>Candidatus Aerophobota</taxon>
    </lineage>
</organism>
<dbReference type="InterPro" id="IPR005524">
    <property type="entry name" value="DUF318"/>
</dbReference>
<evidence type="ECO:0000256" key="7">
    <source>
        <dbReference type="SAM" id="Phobius"/>
    </source>
</evidence>
<dbReference type="Pfam" id="PF03773">
    <property type="entry name" value="ArsP_1"/>
    <property type="match status" value="1"/>
</dbReference>
<evidence type="ECO:0000256" key="3">
    <source>
        <dbReference type="ARBA" id="ARBA00022475"/>
    </source>
</evidence>
<dbReference type="InterPro" id="IPR052923">
    <property type="entry name" value="UPF0718"/>
</dbReference>
<evidence type="ECO:0008006" key="10">
    <source>
        <dbReference type="Google" id="ProtNLM"/>
    </source>
</evidence>
<dbReference type="PANTHER" id="PTHR34184:SF4">
    <property type="entry name" value="UPF0718 PROTEIN YCGR"/>
    <property type="match status" value="1"/>
</dbReference>
<keyword evidence="5 7" id="KW-1133">Transmembrane helix</keyword>
<dbReference type="AlphaFoldDB" id="A0A523TIK1"/>
<comment type="caution">
    <text evidence="8">The sequence shown here is derived from an EMBL/GenBank/DDBJ whole genome shotgun (WGS) entry which is preliminary data.</text>
</comment>
<keyword evidence="6 7" id="KW-0472">Membrane</keyword>
<evidence type="ECO:0000256" key="6">
    <source>
        <dbReference type="ARBA" id="ARBA00023136"/>
    </source>
</evidence>
<dbReference type="PANTHER" id="PTHR34184">
    <property type="entry name" value="UPF0718 PROTEIN YCGR"/>
    <property type="match status" value="1"/>
</dbReference>
<reference evidence="8 9" key="1">
    <citation type="submission" date="2019-03" db="EMBL/GenBank/DDBJ databases">
        <title>Metabolic potential of uncultured bacteria and archaea associated with petroleum seepage in deep-sea sediments.</title>
        <authorList>
            <person name="Dong X."/>
            <person name="Hubert C."/>
        </authorList>
    </citation>
    <scope>NUCLEOTIDE SEQUENCE [LARGE SCALE GENOMIC DNA]</scope>
    <source>
        <strain evidence="8">E44_bin3</strain>
    </source>
</reference>
<accession>A0A523TIK1</accession>
<gene>
    <name evidence="8" type="ORF">E3J68_00870</name>
</gene>
<feature type="transmembrane region" description="Helical" evidence="7">
    <location>
        <begin position="97"/>
        <end position="120"/>
    </location>
</feature>
<dbReference type="Proteomes" id="UP000316517">
    <property type="component" value="Unassembled WGS sequence"/>
</dbReference>
<sequence length="189" mass="19967">MSSEVFLGDLGREVFLKKKKKGGKRMLMPTLIMAGVAAGLIAVAYFKGEQAHILGLKIGGRTFLEVIPLLLISFAVAGLIQALIPKEIIMNWLGEEAGIKGILIGSAAGTMIPGGPYVVFPIVGSLYRAGAGIGPMVAFVVGWALWGLSRLPYEVALIGPKFALIRIVSTLIFPPIAGLIAMTFFGRAT</sequence>
<feature type="transmembrane region" description="Helical" evidence="7">
    <location>
        <begin position="26"/>
        <end position="46"/>
    </location>
</feature>
<comment type="similarity">
    <text evidence="2">Belongs to the UPF0718 family.</text>
</comment>
<dbReference type="GO" id="GO:0005886">
    <property type="term" value="C:plasma membrane"/>
    <property type="evidence" value="ECO:0007669"/>
    <property type="project" value="UniProtKB-SubCell"/>
</dbReference>
<proteinExistence type="inferred from homology"/>
<name>A0A523TIK1_UNCAE</name>
<protein>
    <recommendedName>
        <fullName evidence="10">Permease</fullName>
    </recommendedName>
</protein>
<evidence type="ECO:0000313" key="9">
    <source>
        <dbReference type="Proteomes" id="UP000316517"/>
    </source>
</evidence>
<feature type="transmembrane region" description="Helical" evidence="7">
    <location>
        <begin position="167"/>
        <end position="186"/>
    </location>
</feature>
<evidence type="ECO:0000256" key="1">
    <source>
        <dbReference type="ARBA" id="ARBA00004651"/>
    </source>
</evidence>